<feature type="domain" description="DUF4398" evidence="1">
    <location>
        <begin position="43"/>
        <end position="114"/>
    </location>
</feature>
<dbReference type="EMBL" id="JBHTJW010000001">
    <property type="protein sequence ID" value="MFD0928301.1"/>
    <property type="molecule type" value="Genomic_DNA"/>
</dbReference>
<dbReference type="RefSeq" id="WP_379073410.1">
    <property type="nucleotide sequence ID" value="NZ_JBHTJW010000001.1"/>
</dbReference>
<comment type="caution">
    <text evidence="2">The sequence shown here is derived from an EMBL/GenBank/DDBJ whole genome shotgun (WGS) entry which is preliminary data.</text>
</comment>
<name>A0ABW3GHR6_9PROT</name>
<dbReference type="InterPro" id="IPR025511">
    <property type="entry name" value="DUF4398"/>
</dbReference>
<dbReference type="Proteomes" id="UP001597106">
    <property type="component" value="Unassembled WGS sequence"/>
</dbReference>
<accession>A0ABW3GHR6</accession>
<dbReference type="Gene3D" id="1.20.1270.390">
    <property type="match status" value="1"/>
</dbReference>
<proteinExistence type="predicted"/>
<organism evidence="2 3">
    <name type="scientific">Methylophilus glucosoxydans</name>
    <dbReference type="NCBI Taxonomy" id="752553"/>
    <lineage>
        <taxon>Bacteria</taxon>
        <taxon>Pseudomonadati</taxon>
        <taxon>Pseudomonadota</taxon>
        <taxon>Betaproteobacteria</taxon>
        <taxon>Nitrosomonadales</taxon>
        <taxon>Methylophilaceae</taxon>
        <taxon>Methylophilus</taxon>
    </lineage>
</organism>
<dbReference type="Pfam" id="PF14346">
    <property type="entry name" value="DUF4398"/>
    <property type="match status" value="1"/>
</dbReference>
<keyword evidence="3" id="KW-1185">Reference proteome</keyword>
<reference evidence="3" key="1">
    <citation type="journal article" date="2019" name="Int. J. Syst. Evol. Microbiol.">
        <title>The Global Catalogue of Microorganisms (GCM) 10K type strain sequencing project: providing services to taxonomists for standard genome sequencing and annotation.</title>
        <authorList>
            <consortium name="The Broad Institute Genomics Platform"/>
            <consortium name="The Broad Institute Genome Sequencing Center for Infectious Disease"/>
            <person name="Wu L."/>
            <person name="Ma J."/>
        </authorList>
    </citation>
    <scope>NUCLEOTIDE SEQUENCE [LARGE SCALE GENOMIC DNA]</scope>
    <source>
        <strain evidence="3">CCUG 59685</strain>
    </source>
</reference>
<protein>
    <submittedName>
        <fullName evidence="2">DUF4398 domain-containing protein</fullName>
    </submittedName>
</protein>
<gene>
    <name evidence="2" type="ORF">ACFQ1T_00780</name>
</gene>
<evidence type="ECO:0000259" key="1">
    <source>
        <dbReference type="Pfam" id="PF14346"/>
    </source>
</evidence>
<sequence length="137" mass="14575">MAHTLHLPQAKSHRLLSWGLAPAFTALLLLSGCASTPKPPTSALQAAEQAIASAERASVADYAAVELSTARDKLSAAHSAVQEQKMILAQRLAQQARSDAELASALAEVAKARVVNEQMQKGTDTLKMEMKRKTGDQ</sequence>
<evidence type="ECO:0000313" key="3">
    <source>
        <dbReference type="Proteomes" id="UP001597106"/>
    </source>
</evidence>
<evidence type="ECO:0000313" key="2">
    <source>
        <dbReference type="EMBL" id="MFD0928301.1"/>
    </source>
</evidence>